<organism evidence="5 6">
    <name type="scientific">Promicromonospora thailandica</name>
    <dbReference type="NCBI Taxonomy" id="765201"/>
    <lineage>
        <taxon>Bacteria</taxon>
        <taxon>Bacillati</taxon>
        <taxon>Actinomycetota</taxon>
        <taxon>Actinomycetes</taxon>
        <taxon>Micrococcales</taxon>
        <taxon>Promicromonosporaceae</taxon>
        <taxon>Promicromonospora</taxon>
    </lineage>
</organism>
<dbReference type="InterPro" id="IPR036505">
    <property type="entry name" value="Amidase/PGRP_sf"/>
</dbReference>
<dbReference type="SMART" id="SM00644">
    <property type="entry name" value="Ami_2"/>
    <property type="match status" value="1"/>
</dbReference>
<feature type="domain" description="N-acetylmuramoyl-L-alanine amidase" evidence="3">
    <location>
        <begin position="245"/>
        <end position="409"/>
    </location>
</feature>
<gene>
    <name evidence="5" type="ORF">APR03_003470</name>
</gene>
<evidence type="ECO:0000259" key="4">
    <source>
        <dbReference type="SMART" id="SM00701"/>
    </source>
</evidence>
<protein>
    <submittedName>
        <fullName evidence="5">N-acetylmuramoyl-L-alanine amidase</fullName>
    </submittedName>
</protein>
<feature type="region of interest" description="Disordered" evidence="2">
    <location>
        <begin position="184"/>
        <end position="212"/>
    </location>
</feature>
<dbReference type="InterPro" id="IPR015510">
    <property type="entry name" value="PGRP"/>
</dbReference>
<dbReference type="InterPro" id="IPR002502">
    <property type="entry name" value="Amidase_domain"/>
</dbReference>
<dbReference type="InterPro" id="IPR006619">
    <property type="entry name" value="PGRP_domain_met/bac"/>
</dbReference>
<dbReference type="GO" id="GO:0008270">
    <property type="term" value="F:zinc ion binding"/>
    <property type="evidence" value="ECO:0007669"/>
    <property type="project" value="InterPro"/>
</dbReference>
<sequence>MSGDGRTFGRHVTSTTLTLGLTLGGLVVPVVPLPVLAASPVSPELGSVRMTTVDRAATDDPSADDPPLGHAHPEDGESPETRLGTGADARPESKAEHRAEGQEAGHGRLAALTPRTDTRDFLVAGVTWDGTSRETVTAVALRVRESGRWGAWQEVGIEESEVPDARAGTEPFVTSGADAVQARAETASGRPPSGMRVDVIDPGTSPADRNVDAAAGPAASADAATGWEPKPPVVSRARWGADESLGSPWPETSGTLKAIYVHHTAGTNSYTSGQSAAIVRGILAYHTRSRGWPDIGYQFLVDRYGRIFEGRREAQLHNPIGAQAGGYNTGTIGVSAMGSFQTATPPAALIRSLERVLAWKSFEYGVHPTHTTRLRTGNVSSTAKAPPGTVVTVPTILGHRDTNNTACPGARLHARLPALRTNVRERVLAEYRRHGAVRLPARPKAHAVSSLRSPVQWRPETAFAWDPVRGAVRYEVLRRSGHFTSVRPYDPYWYEFASTRGTVTTVYTPPGQNTVYGVRAVLANGRRSPVRVITTTTRDVLHGDWDVFGWQRVTRSGYYNGHAYRTTTSGQDIKVYGARGITQVRVMAPTGRGWGRVAVSVGGTRYGVIDLASSSPTTQRVFTVGLGGARSGRVVLRALDSGKEVRVSGIGVVRP</sequence>
<dbReference type="Pfam" id="PF01510">
    <property type="entry name" value="Amidase_2"/>
    <property type="match status" value="1"/>
</dbReference>
<dbReference type="GO" id="GO:0009253">
    <property type="term" value="P:peptidoglycan catabolic process"/>
    <property type="evidence" value="ECO:0007669"/>
    <property type="project" value="InterPro"/>
</dbReference>
<keyword evidence="6" id="KW-1185">Reference proteome</keyword>
<name>A0A9X2G5K3_9MICO</name>
<feature type="compositionally biased region" description="Basic and acidic residues" evidence="2">
    <location>
        <begin position="89"/>
        <end position="106"/>
    </location>
</feature>
<dbReference type="PANTHER" id="PTHR11022">
    <property type="entry name" value="PEPTIDOGLYCAN RECOGNITION PROTEIN"/>
    <property type="match status" value="1"/>
</dbReference>
<dbReference type="CDD" id="cd06583">
    <property type="entry name" value="PGRP"/>
    <property type="match status" value="1"/>
</dbReference>
<proteinExistence type="inferred from homology"/>
<dbReference type="AlphaFoldDB" id="A0A9X2G5K3"/>
<evidence type="ECO:0000313" key="5">
    <source>
        <dbReference type="EMBL" id="MCP2266105.1"/>
    </source>
</evidence>
<feature type="region of interest" description="Disordered" evidence="2">
    <location>
        <begin position="57"/>
        <end position="113"/>
    </location>
</feature>
<dbReference type="PANTHER" id="PTHR11022:SF41">
    <property type="entry name" value="PEPTIDOGLYCAN-RECOGNITION PROTEIN LC-RELATED"/>
    <property type="match status" value="1"/>
</dbReference>
<dbReference type="SMART" id="SM00701">
    <property type="entry name" value="PGRP"/>
    <property type="match status" value="1"/>
</dbReference>
<dbReference type="Proteomes" id="UP001139493">
    <property type="component" value="Unassembled WGS sequence"/>
</dbReference>
<reference evidence="5" key="1">
    <citation type="submission" date="2022-06" db="EMBL/GenBank/DDBJ databases">
        <title>Genomic Encyclopedia of Archaeal and Bacterial Type Strains, Phase II (KMG-II): from individual species to whole genera.</title>
        <authorList>
            <person name="Goeker M."/>
        </authorList>
    </citation>
    <scope>NUCLEOTIDE SEQUENCE</scope>
    <source>
        <strain evidence="5">DSM 26652</strain>
    </source>
</reference>
<feature type="domain" description="Peptidoglycan recognition protein family" evidence="4">
    <location>
        <begin position="231"/>
        <end position="379"/>
    </location>
</feature>
<evidence type="ECO:0000256" key="1">
    <source>
        <dbReference type="ARBA" id="ARBA00007553"/>
    </source>
</evidence>
<accession>A0A9X2G5K3</accession>
<dbReference type="SUPFAM" id="SSF55846">
    <property type="entry name" value="N-acetylmuramoyl-L-alanine amidase-like"/>
    <property type="match status" value="1"/>
</dbReference>
<dbReference type="EMBL" id="JAMTCS010000011">
    <property type="protein sequence ID" value="MCP2266105.1"/>
    <property type="molecule type" value="Genomic_DNA"/>
</dbReference>
<evidence type="ECO:0000313" key="6">
    <source>
        <dbReference type="Proteomes" id="UP001139493"/>
    </source>
</evidence>
<comment type="similarity">
    <text evidence="1">Belongs to the N-acetylmuramoyl-L-alanine amidase 2 family.</text>
</comment>
<dbReference type="RefSeq" id="WP_253837648.1">
    <property type="nucleotide sequence ID" value="NZ_JAMTCS010000011.1"/>
</dbReference>
<comment type="caution">
    <text evidence="5">The sequence shown here is derived from an EMBL/GenBank/DDBJ whole genome shotgun (WGS) entry which is preliminary data.</text>
</comment>
<evidence type="ECO:0000259" key="3">
    <source>
        <dbReference type="SMART" id="SM00644"/>
    </source>
</evidence>
<evidence type="ECO:0000256" key="2">
    <source>
        <dbReference type="SAM" id="MobiDB-lite"/>
    </source>
</evidence>
<dbReference type="GO" id="GO:0008745">
    <property type="term" value="F:N-acetylmuramoyl-L-alanine amidase activity"/>
    <property type="evidence" value="ECO:0007669"/>
    <property type="project" value="InterPro"/>
</dbReference>
<dbReference type="Gene3D" id="3.40.80.10">
    <property type="entry name" value="Peptidoglycan recognition protein-like"/>
    <property type="match status" value="1"/>
</dbReference>